<evidence type="ECO:0000313" key="5">
    <source>
        <dbReference type="Proteomes" id="UP000319004"/>
    </source>
</evidence>
<protein>
    <submittedName>
        <fullName evidence="4">Acetylxylan esterase</fullName>
        <ecNumber evidence="4">3.1.1.72</ecNumber>
    </submittedName>
</protein>
<dbReference type="Pfam" id="PF20434">
    <property type="entry name" value="BD-FAE"/>
    <property type="match status" value="1"/>
</dbReference>
<gene>
    <name evidence="4" type="primary">axeA1_2</name>
    <name evidence="4" type="ORF">Enr13x_06240</name>
</gene>
<feature type="domain" description="BD-FAE-like" evidence="3">
    <location>
        <begin position="75"/>
        <end position="189"/>
    </location>
</feature>
<dbReference type="InterPro" id="IPR049492">
    <property type="entry name" value="BD-FAE-like_dom"/>
</dbReference>
<dbReference type="Proteomes" id="UP000319004">
    <property type="component" value="Chromosome"/>
</dbReference>
<dbReference type="PANTHER" id="PTHR48081">
    <property type="entry name" value="AB HYDROLASE SUPERFAMILY PROTEIN C4A8.06C"/>
    <property type="match status" value="1"/>
</dbReference>
<dbReference type="InterPro" id="IPR029058">
    <property type="entry name" value="AB_hydrolase_fold"/>
</dbReference>
<accession>A0A518HIW8</accession>
<evidence type="ECO:0000256" key="2">
    <source>
        <dbReference type="SAM" id="SignalP"/>
    </source>
</evidence>
<reference evidence="4 5" key="1">
    <citation type="submission" date="2019-03" db="EMBL/GenBank/DDBJ databases">
        <title>Deep-cultivation of Planctomycetes and their phenomic and genomic characterization uncovers novel biology.</title>
        <authorList>
            <person name="Wiegand S."/>
            <person name="Jogler M."/>
            <person name="Boedeker C."/>
            <person name="Pinto D."/>
            <person name="Vollmers J."/>
            <person name="Rivas-Marin E."/>
            <person name="Kohn T."/>
            <person name="Peeters S.H."/>
            <person name="Heuer A."/>
            <person name="Rast P."/>
            <person name="Oberbeckmann S."/>
            <person name="Bunk B."/>
            <person name="Jeske O."/>
            <person name="Meyerdierks A."/>
            <person name="Storesund J.E."/>
            <person name="Kallscheuer N."/>
            <person name="Luecker S."/>
            <person name="Lage O.M."/>
            <person name="Pohl T."/>
            <person name="Merkel B.J."/>
            <person name="Hornburger P."/>
            <person name="Mueller R.-W."/>
            <person name="Bruemmer F."/>
            <person name="Labrenz M."/>
            <person name="Spormann A.M."/>
            <person name="Op den Camp H."/>
            <person name="Overmann J."/>
            <person name="Amann R."/>
            <person name="Jetten M.S.M."/>
            <person name="Mascher T."/>
            <person name="Medema M.H."/>
            <person name="Devos D.P."/>
            <person name="Kaster A.-K."/>
            <person name="Ovreas L."/>
            <person name="Rohde M."/>
            <person name="Galperin M.Y."/>
            <person name="Jogler C."/>
        </authorList>
    </citation>
    <scope>NUCLEOTIDE SEQUENCE [LARGE SCALE GENOMIC DNA]</scope>
    <source>
        <strain evidence="4 5">Enr13</strain>
    </source>
</reference>
<organism evidence="4 5">
    <name type="scientific">Stieleria neptunia</name>
    <dbReference type="NCBI Taxonomy" id="2527979"/>
    <lineage>
        <taxon>Bacteria</taxon>
        <taxon>Pseudomonadati</taxon>
        <taxon>Planctomycetota</taxon>
        <taxon>Planctomycetia</taxon>
        <taxon>Pirellulales</taxon>
        <taxon>Pirellulaceae</taxon>
        <taxon>Stieleria</taxon>
    </lineage>
</organism>
<feature type="signal peptide" evidence="2">
    <location>
        <begin position="1"/>
        <end position="22"/>
    </location>
</feature>
<dbReference type="EMBL" id="CP037423">
    <property type="protein sequence ID" value="QDV40788.1"/>
    <property type="molecule type" value="Genomic_DNA"/>
</dbReference>
<dbReference type="Gene3D" id="3.40.50.1820">
    <property type="entry name" value="alpha/beta hydrolase"/>
    <property type="match status" value="1"/>
</dbReference>
<dbReference type="KEGG" id="snep:Enr13x_06240"/>
<dbReference type="EC" id="3.1.1.72" evidence="4"/>
<dbReference type="RefSeq" id="WP_145384603.1">
    <property type="nucleotide sequence ID" value="NZ_CP037423.1"/>
</dbReference>
<dbReference type="GO" id="GO:0046555">
    <property type="term" value="F:acetylxylan esterase activity"/>
    <property type="evidence" value="ECO:0007669"/>
    <property type="project" value="UniProtKB-EC"/>
</dbReference>
<dbReference type="AlphaFoldDB" id="A0A518HIW8"/>
<dbReference type="PANTHER" id="PTHR48081:SF6">
    <property type="entry name" value="PEPTIDASE S9 PROLYL OLIGOPEPTIDASE CATALYTIC DOMAIN-CONTAINING PROTEIN"/>
    <property type="match status" value="1"/>
</dbReference>
<evidence type="ECO:0000259" key="3">
    <source>
        <dbReference type="Pfam" id="PF20434"/>
    </source>
</evidence>
<proteinExistence type="predicted"/>
<keyword evidence="5" id="KW-1185">Reference proteome</keyword>
<keyword evidence="1 4" id="KW-0378">Hydrolase</keyword>
<sequence length="300" mass="32624" precursor="true">MKPACLIALIAASAFPSLPHVAAGDPIVMNVWPDKPPGETQTLPEEADQTKPVDRLIAGRRIIKLGNVSTPQIAVYQPPAEHRNGTAVVICPGGGHHILAYDLEGTEVAEWLNTLGVTAVVLKYRVPARDADRRWRAAVQDAQRAMSLVRSHAEAWKIDPDRIGICGFSAGGETAGLTAIFQEDRTYEAVDKIDQVSIRPDFALLIYAAGMVEKGTTQLHDYIKVNQDTPPMFFAHAFDDRVSVHNCLTLAGALKEAGVPAELHVYATGGHGYGLRVTDQPVTRWPEQAASWLKTMKLIP</sequence>
<name>A0A518HIW8_9BACT</name>
<keyword evidence="2" id="KW-0732">Signal</keyword>
<dbReference type="InterPro" id="IPR050300">
    <property type="entry name" value="GDXG_lipolytic_enzyme"/>
</dbReference>
<evidence type="ECO:0000313" key="4">
    <source>
        <dbReference type="EMBL" id="QDV40788.1"/>
    </source>
</evidence>
<dbReference type="SUPFAM" id="SSF53474">
    <property type="entry name" value="alpha/beta-Hydrolases"/>
    <property type="match status" value="1"/>
</dbReference>
<evidence type="ECO:0000256" key="1">
    <source>
        <dbReference type="ARBA" id="ARBA00022801"/>
    </source>
</evidence>
<feature type="chain" id="PRO_5021841535" evidence="2">
    <location>
        <begin position="23"/>
        <end position="300"/>
    </location>
</feature>
<dbReference type="OrthoDB" id="9794725at2"/>